<comment type="caution">
    <text evidence="14">The sequence shown here is derived from an EMBL/GenBank/DDBJ whole genome shotgun (WGS) entry which is preliminary data.</text>
</comment>
<evidence type="ECO:0000256" key="2">
    <source>
        <dbReference type="ARBA" id="ARBA00022490"/>
    </source>
</evidence>
<feature type="binding site" evidence="10">
    <location>
        <begin position="184"/>
        <end position="188"/>
    </location>
    <ligand>
        <name>GTP</name>
        <dbReference type="ChEBI" id="CHEBI:37565"/>
    </ligand>
</feature>
<dbReference type="CDD" id="cd17875">
    <property type="entry name" value="SRP54_G"/>
    <property type="match status" value="1"/>
</dbReference>
<dbReference type="PANTHER" id="PTHR11564:SF5">
    <property type="entry name" value="SIGNAL RECOGNITION PARTICLE SUBUNIT SRP54"/>
    <property type="match status" value="1"/>
</dbReference>
<evidence type="ECO:0000256" key="6">
    <source>
        <dbReference type="ARBA" id="ARBA00023134"/>
    </source>
</evidence>
<organism evidence="14 17">
    <name type="scientific">Methanothrix harundinacea</name>
    <dbReference type="NCBI Taxonomy" id="301375"/>
    <lineage>
        <taxon>Archaea</taxon>
        <taxon>Methanobacteriati</taxon>
        <taxon>Methanobacteriota</taxon>
        <taxon>Stenosarchaea group</taxon>
        <taxon>Methanomicrobia</taxon>
        <taxon>Methanotrichales</taxon>
        <taxon>Methanotrichaceae</taxon>
        <taxon>Methanothrix</taxon>
    </lineage>
</organism>
<evidence type="ECO:0000259" key="11">
    <source>
        <dbReference type="SMART" id="SM00382"/>
    </source>
</evidence>
<dbReference type="InterPro" id="IPR036891">
    <property type="entry name" value="Signal_recog_part_SRP54_M_sf"/>
</dbReference>
<feature type="binding site" evidence="10">
    <location>
        <begin position="242"/>
        <end position="245"/>
    </location>
    <ligand>
        <name>GTP</name>
        <dbReference type="ChEBI" id="CHEBI:37565"/>
    </ligand>
</feature>
<dbReference type="PATRIC" id="fig|301375.6.peg.1702"/>
<keyword evidence="5 10" id="KW-0694">RNA-binding</keyword>
<dbReference type="SUPFAM" id="SSF52540">
    <property type="entry name" value="P-loop containing nucleoside triphosphate hydrolases"/>
    <property type="match status" value="1"/>
</dbReference>
<evidence type="ECO:0000313" key="16">
    <source>
        <dbReference type="Proteomes" id="UP000053961"/>
    </source>
</evidence>
<gene>
    <name evidence="10" type="primary">srp54</name>
    <name evidence="14" type="ORF">XD72_1676</name>
    <name evidence="15" type="ORF">XE07_1955</name>
</gene>
<dbReference type="GO" id="GO:0048500">
    <property type="term" value="C:signal recognition particle"/>
    <property type="evidence" value="ECO:0007669"/>
    <property type="project" value="UniProtKB-UniRule"/>
</dbReference>
<dbReference type="InterPro" id="IPR013822">
    <property type="entry name" value="Signal_recog_particl_SRP54_hlx"/>
</dbReference>
<evidence type="ECO:0000256" key="8">
    <source>
        <dbReference type="ARBA" id="ARBA00023274"/>
    </source>
</evidence>
<dbReference type="InterPro" id="IPR003593">
    <property type="entry name" value="AAA+_ATPase"/>
</dbReference>
<name>A0A117LF92_9EURY</name>
<dbReference type="HAMAP" id="MF_00306">
    <property type="entry name" value="SRP54"/>
    <property type="match status" value="1"/>
</dbReference>
<dbReference type="InterPro" id="IPR042101">
    <property type="entry name" value="SRP54_N_sf"/>
</dbReference>
<evidence type="ECO:0000259" key="13">
    <source>
        <dbReference type="SMART" id="SM00963"/>
    </source>
</evidence>
<dbReference type="InterPro" id="IPR027417">
    <property type="entry name" value="P-loop_NTPase"/>
</dbReference>
<feature type="domain" description="AAA+ ATPase" evidence="11">
    <location>
        <begin position="96"/>
        <end position="295"/>
    </location>
</feature>
<evidence type="ECO:0000313" key="15">
    <source>
        <dbReference type="EMBL" id="KUK95016.1"/>
    </source>
</evidence>
<accession>A0A117LF92</accession>
<dbReference type="PANTHER" id="PTHR11564">
    <property type="entry name" value="SIGNAL RECOGNITION PARTICLE 54K PROTEIN SRP54"/>
    <property type="match status" value="1"/>
</dbReference>
<dbReference type="SMART" id="SM00382">
    <property type="entry name" value="AAA"/>
    <property type="match status" value="1"/>
</dbReference>
<dbReference type="EC" id="3.6.5.4" evidence="10"/>
<evidence type="ECO:0000256" key="1">
    <source>
        <dbReference type="ARBA" id="ARBA00005450"/>
    </source>
</evidence>
<keyword evidence="8 10" id="KW-0687">Ribonucleoprotein</keyword>
<comment type="function">
    <text evidence="10">Involved in targeting and insertion of nascent membrane proteins into the cytoplasmic membrane. Binds to the hydrophobic signal sequence of the ribosome-nascent chain (RNC) as it emerges from the ribosomes. The SRP-RNC complex is then targeted to the cytoplasmic membrane where it interacts with the SRP receptor FtsY.</text>
</comment>
<evidence type="ECO:0000256" key="9">
    <source>
        <dbReference type="ARBA" id="ARBA00064051"/>
    </source>
</evidence>
<dbReference type="Gene3D" id="3.40.50.300">
    <property type="entry name" value="P-loop containing nucleotide triphosphate hydrolases"/>
    <property type="match status" value="1"/>
</dbReference>
<dbReference type="SMART" id="SM00963">
    <property type="entry name" value="SRP54_N"/>
    <property type="match status" value="1"/>
</dbReference>
<feature type="domain" description="Signal recognition particle SRP54 helical bundle" evidence="13">
    <location>
        <begin position="2"/>
        <end position="87"/>
    </location>
</feature>
<dbReference type="InterPro" id="IPR036225">
    <property type="entry name" value="SRP/SRP_N"/>
</dbReference>
<dbReference type="GO" id="GO:0005525">
    <property type="term" value="F:GTP binding"/>
    <property type="evidence" value="ECO:0007669"/>
    <property type="project" value="UniProtKB-UniRule"/>
</dbReference>
<reference evidence="15" key="1">
    <citation type="journal article" date="2015" name="MBio">
        <title>Genome-resolved metagenomic analysis reveals roles for candidate phyla and other microbial community members in biogeochemical transformations in oil reservoirs.</title>
        <authorList>
            <person name="Hu P."/>
            <person name="Tom L."/>
            <person name="Singh A."/>
            <person name="Thomas B.C."/>
            <person name="Baker B.J."/>
            <person name="Piceno Y.M."/>
            <person name="Andersen G.L."/>
            <person name="Banfield J.F."/>
        </authorList>
    </citation>
    <scope>NUCLEOTIDE SEQUENCE [LARGE SCALE GENOMIC DNA]</scope>
    <source>
        <strain evidence="15">56_747</strain>
    </source>
</reference>
<evidence type="ECO:0000256" key="4">
    <source>
        <dbReference type="ARBA" id="ARBA00022801"/>
    </source>
</evidence>
<dbReference type="Proteomes" id="UP000053961">
    <property type="component" value="Unassembled WGS sequence"/>
</dbReference>
<dbReference type="FunFam" id="3.40.50.300:FF:000022">
    <property type="entry name" value="Signal recognition particle 54 kDa subunit"/>
    <property type="match status" value="1"/>
</dbReference>
<reference evidence="16 17" key="2">
    <citation type="journal article" date="2015" name="MBio">
        <title>Genome-Resolved Metagenomic Analysis Reveals Roles for Candidate Phyla and Other Microbial Community Members in Biogeochemical Transformations in Oil Reservoirs.</title>
        <authorList>
            <person name="Hu P."/>
            <person name="Tom L."/>
            <person name="Singh A."/>
            <person name="Thomas B.C."/>
            <person name="Baker B.J."/>
            <person name="Piceno Y.M."/>
            <person name="Andersen G.L."/>
            <person name="Banfield J.F."/>
        </authorList>
    </citation>
    <scope>NUCLEOTIDE SEQUENCE [LARGE SCALE GENOMIC DNA]</scope>
    <source>
        <strain evidence="14">57_489</strain>
    </source>
</reference>
<comment type="catalytic activity">
    <reaction evidence="10">
        <text>GTP + H2O = GDP + phosphate + H(+)</text>
        <dbReference type="Rhea" id="RHEA:19669"/>
        <dbReference type="ChEBI" id="CHEBI:15377"/>
        <dbReference type="ChEBI" id="CHEBI:15378"/>
        <dbReference type="ChEBI" id="CHEBI:37565"/>
        <dbReference type="ChEBI" id="CHEBI:43474"/>
        <dbReference type="ChEBI" id="CHEBI:58189"/>
        <dbReference type="EC" id="3.6.5.4"/>
    </reaction>
</comment>
<evidence type="ECO:0000256" key="5">
    <source>
        <dbReference type="ARBA" id="ARBA00022884"/>
    </source>
</evidence>
<dbReference type="GO" id="GO:0003924">
    <property type="term" value="F:GTPase activity"/>
    <property type="evidence" value="ECO:0007669"/>
    <property type="project" value="UniProtKB-UniRule"/>
</dbReference>
<dbReference type="InterPro" id="IPR004125">
    <property type="entry name" value="Signal_recog_particle_SRP54_M"/>
</dbReference>
<feature type="domain" description="SRP54-type proteins GTP-binding" evidence="12">
    <location>
        <begin position="97"/>
        <end position="290"/>
    </location>
</feature>
<dbReference type="Gene3D" id="1.20.120.140">
    <property type="entry name" value="Signal recognition particle SRP54, nucleotide-binding domain"/>
    <property type="match status" value="1"/>
</dbReference>
<dbReference type="SUPFAM" id="SSF47446">
    <property type="entry name" value="Signal peptide-binding domain"/>
    <property type="match status" value="1"/>
</dbReference>
<dbReference type="SUPFAM" id="SSF47364">
    <property type="entry name" value="Domain of the SRP/SRP receptor G-proteins"/>
    <property type="match status" value="1"/>
</dbReference>
<dbReference type="Pfam" id="PF02978">
    <property type="entry name" value="SRP_SPB"/>
    <property type="match status" value="1"/>
</dbReference>
<dbReference type="GO" id="GO:0008312">
    <property type="term" value="F:7S RNA binding"/>
    <property type="evidence" value="ECO:0007669"/>
    <property type="project" value="UniProtKB-UniRule"/>
</dbReference>
<feature type="binding site" evidence="10">
    <location>
        <begin position="104"/>
        <end position="111"/>
    </location>
    <ligand>
        <name>GTP</name>
        <dbReference type="ChEBI" id="CHEBI:37565"/>
    </ligand>
</feature>
<protein>
    <recommendedName>
        <fullName evidence="10">Signal recognition particle 54 kDa protein</fullName>
        <shortName evidence="10">SRP54</shortName>
        <ecNumber evidence="10">3.6.5.4</ecNumber>
    </recommendedName>
</protein>
<keyword evidence="4 10" id="KW-0378">Hydrolase</keyword>
<dbReference type="Proteomes" id="UP000057043">
    <property type="component" value="Unassembled WGS sequence"/>
</dbReference>
<evidence type="ECO:0000256" key="3">
    <source>
        <dbReference type="ARBA" id="ARBA00022741"/>
    </source>
</evidence>
<dbReference type="InterPro" id="IPR000897">
    <property type="entry name" value="SRP54_GTPase_dom"/>
</dbReference>
<keyword evidence="2 10" id="KW-0963">Cytoplasm</keyword>
<comment type="subcellular location">
    <subcellularLocation>
        <location evidence="10">Cytoplasm</location>
    </subcellularLocation>
    <text evidence="10">The SRP-RNC complex is targeted to the cytoplasmic membrane.</text>
</comment>
<dbReference type="SMART" id="SM00962">
    <property type="entry name" value="SRP54"/>
    <property type="match status" value="1"/>
</dbReference>
<comment type="domain">
    <text evidence="10">Composed of three domains: the N-terminal N domain, which is responsible for interactions with the ribosome, the central G domain, which binds GTP, and the C-terminal M domain, which binds the RNA and the signal sequence of the RNC.</text>
</comment>
<dbReference type="Pfam" id="PF00448">
    <property type="entry name" value="SRP54"/>
    <property type="match status" value="1"/>
</dbReference>
<dbReference type="GO" id="GO:0006614">
    <property type="term" value="P:SRP-dependent cotranslational protein targeting to membrane"/>
    <property type="evidence" value="ECO:0007669"/>
    <property type="project" value="InterPro"/>
</dbReference>
<proteinExistence type="inferred from homology"/>
<keyword evidence="3 10" id="KW-0547">Nucleotide-binding</keyword>
<comment type="subunit">
    <text evidence="9 10">Part of the signal recognition particle protein translocation system, which is composed of SRP and FtsY. Archaeal SRP consists of a 7S RNA molecule of 300 nucleotides and two protein subunits: SRP54 and SRP19.</text>
</comment>
<dbReference type="Gene3D" id="1.10.260.30">
    <property type="entry name" value="Signal recognition particle, SRP54 subunit, M-domain"/>
    <property type="match status" value="1"/>
</dbReference>
<dbReference type="EMBL" id="LGHB01000039">
    <property type="protein sequence ID" value="KUK95016.1"/>
    <property type="molecule type" value="Genomic_DNA"/>
</dbReference>
<dbReference type="InterPro" id="IPR022941">
    <property type="entry name" value="SRP54"/>
</dbReference>
<evidence type="ECO:0000256" key="10">
    <source>
        <dbReference type="HAMAP-Rule" id="MF_00306"/>
    </source>
</evidence>
<evidence type="ECO:0000256" key="7">
    <source>
        <dbReference type="ARBA" id="ARBA00023135"/>
    </source>
</evidence>
<evidence type="ECO:0000313" key="14">
    <source>
        <dbReference type="EMBL" id="KUK43947.1"/>
    </source>
</evidence>
<evidence type="ECO:0000313" key="17">
    <source>
        <dbReference type="Proteomes" id="UP000057043"/>
    </source>
</evidence>
<comment type="similarity">
    <text evidence="1 10">Belongs to the GTP-binding SRP family. SRP54 subfamily.</text>
</comment>
<evidence type="ECO:0000259" key="12">
    <source>
        <dbReference type="SMART" id="SM00962"/>
    </source>
</evidence>
<dbReference type="Pfam" id="PF02881">
    <property type="entry name" value="SRP54_N"/>
    <property type="match status" value="1"/>
</dbReference>
<sequence>MVLDSLGGSLRGALKKIASASRIDKQVVDEAVREIQRALLQADVNVKLVMNLSNRIRDRALSEKPVPGMNPREHVINIVYQELINLVGKNSPVTLEKQTIMLVGLQGSGKTTTAAKLATFFQRKGLRSAVICADTFRAGAYDQLKALCEKQGVFFYGEKGNPDAPAVAKKGLEASKKYDVAIVDTAGRHALEADLIQEMMDIDAVVHADHKLLVMDAALGQQASEQAKAFNNAVGITGVIITKLDGTAKGGGAMSAVAETNSSVAFIGVGETPNDLERFEADRFISRLLGMGDIKTLIERAQETKVEEEMDVEALMRGKFTLKDMCKQMEAINKMGPLKQIMQMLPLGGIGLDISDQEYQVTKDRLDKYRVIMSSMTEAELDDPKIITASRIKRISKGSGTSPELVRELLKSHKAMQKAIKGMRGMNKMGMKRMMKKFGPMMGGGM</sequence>
<keyword evidence="6 10" id="KW-0342">GTP-binding</keyword>
<dbReference type="EMBL" id="LGFT01000040">
    <property type="protein sequence ID" value="KUK43947.1"/>
    <property type="molecule type" value="Genomic_DNA"/>
</dbReference>
<dbReference type="AlphaFoldDB" id="A0A117LF92"/>
<keyword evidence="7 10" id="KW-0733">Signal recognition particle</keyword>